<reference evidence="2 3" key="1">
    <citation type="submission" date="2014-04" db="EMBL/GenBank/DDBJ databases">
        <title>Evolutionary Origins and Diversification of the Mycorrhizal Mutualists.</title>
        <authorList>
            <consortium name="DOE Joint Genome Institute"/>
            <consortium name="Mycorrhizal Genomics Consortium"/>
            <person name="Kohler A."/>
            <person name="Kuo A."/>
            <person name="Nagy L.G."/>
            <person name="Floudas D."/>
            <person name="Copeland A."/>
            <person name="Barry K.W."/>
            <person name="Cichocki N."/>
            <person name="Veneault-Fourrey C."/>
            <person name="LaButti K."/>
            <person name="Lindquist E.A."/>
            <person name="Lipzen A."/>
            <person name="Lundell T."/>
            <person name="Morin E."/>
            <person name="Murat C."/>
            <person name="Riley R."/>
            <person name="Ohm R."/>
            <person name="Sun H."/>
            <person name="Tunlid A."/>
            <person name="Henrissat B."/>
            <person name="Grigoriev I.V."/>
            <person name="Hibbett D.S."/>
            <person name="Martin F."/>
        </authorList>
    </citation>
    <scope>NUCLEOTIDE SEQUENCE [LARGE SCALE GENOMIC DNA]</scope>
    <source>
        <strain evidence="2 3">MD-312</strain>
    </source>
</reference>
<evidence type="ECO:0000313" key="2">
    <source>
        <dbReference type="EMBL" id="KIJ61051.1"/>
    </source>
</evidence>
<proteinExistence type="predicted"/>
<dbReference type="Proteomes" id="UP000053820">
    <property type="component" value="Unassembled WGS sequence"/>
</dbReference>
<keyword evidence="3" id="KW-1185">Reference proteome</keyword>
<dbReference type="OrthoDB" id="10649436at2759"/>
<evidence type="ECO:0000313" key="3">
    <source>
        <dbReference type="Proteomes" id="UP000053820"/>
    </source>
</evidence>
<gene>
    <name evidence="2" type="ORF">HYDPIDRAFT_169928</name>
</gene>
<organism evidence="2 3">
    <name type="scientific">Hydnomerulius pinastri MD-312</name>
    <dbReference type="NCBI Taxonomy" id="994086"/>
    <lineage>
        <taxon>Eukaryota</taxon>
        <taxon>Fungi</taxon>
        <taxon>Dikarya</taxon>
        <taxon>Basidiomycota</taxon>
        <taxon>Agaricomycotina</taxon>
        <taxon>Agaricomycetes</taxon>
        <taxon>Agaricomycetidae</taxon>
        <taxon>Boletales</taxon>
        <taxon>Boletales incertae sedis</taxon>
        <taxon>Leucogyrophana</taxon>
    </lineage>
</organism>
<dbReference type="AlphaFoldDB" id="A0A0C9WBA9"/>
<feature type="compositionally biased region" description="Low complexity" evidence="1">
    <location>
        <begin position="125"/>
        <end position="141"/>
    </location>
</feature>
<feature type="compositionally biased region" description="Basic and acidic residues" evidence="1">
    <location>
        <begin position="11"/>
        <end position="20"/>
    </location>
</feature>
<feature type="region of interest" description="Disordered" evidence="1">
    <location>
        <begin position="40"/>
        <end position="216"/>
    </location>
</feature>
<dbReference type="HOGENOM" id="CLU_1277764_0_0_1"/>
<dbReference type="EMBL" id="KN839866">
    <property type="protein sequence ID" value="KIJ61051.1"/>
    <property type="molecule type" value="Genomic_DNA"/>
</dbReference>
<protein>
    <submittedName>
        <fullName evidence="2">Uncharacterized protein</fullName>
    </submittedName>
</protein>
<feature type="compositionally biased region" description="Acidic residues" evidence="1">
    <location>
        <begin position="194"/>
        <end position="206"/>
    </location>
</feature>
<name>A0A0C9WBA9_9AGAM</name>
<feature type="compositionally biased region" description="Basic and acidic residues" evidence="1">
    <location>
        <begin position="184"/>
        <end position="193"/>
    </location>
</feature>
<feature type="region of interest" description="Disordered" evidence="1">
    <location>
        <begin position="1"/>
        <end position="20"/>
    </location>
</feature>
<sequence>MAKTTRSKSARVADDLDTDAPRVLRNRKVFAIPNRFGPACGVSPFKVGPPRGVKKSAADGLKANPKDTDSHPMNVDGPDSAADSEAQPITKAPTRKVKPRLATQPPEGWEAAYYSPKPLWPPSRPGSVRSRGSSTASSPTVKDPTCKRAALQTTPPPTHGGFTDPFGDVGDMEQEGGEVQQGDMHQDGKRDDTERPDEELQEEDEVSAATRGLHCQ</sequence>
<evidence type="ECO:0000256" key="1">
    <source>
        <dbReference type="SAM" id="MobiDB-lite"/>
    </source>
</evidence>
<accession>A0A0C9WBA9</accession>